<dbReference type="CDD" id="cd03702">
    <property type="entry name" value="IF2_mtIF2_II"/>
    <property type="match status" value="1"/>
</dbReference>
<dbReference type="PROSITE" id="PS01176">
    <property type="entry name" value="IF2"/>
    <property type="match status" value="1"/>
</dbReference>
<dbReference type="EMBL" id="QJPH01000203">
    <property type="protein sequence ID" value="PZN82780.1"/>
    <property type="molecule type" value="Genomic_DNA"/>
</dbReference>
<evidence type="ECO:0000256" key="10">
    <source>
        <dbReference type="SAM" id="MobiDB-lite"/>
    </source>
</evidence>
<dbReference type="GO" id="GO:0005525">
    <property type="term" value="F:GTP binding"/>
    <property type="evidence" value="ECO:0007669"/>
    <property type="project" value="UniProtKB-KW"/>
</dbReference>
<evidence type="ECO:0000259" key="11">
    <source>
        <dbReference type="PROSITE" id="PS51722"/>
    </source>
</evidence>
<feature type="binding site" evidence="8">
    <location>
        <begin position="467"/>
        <end position="474"/>
    </location>
    <ligand>
        <name>GTP</name>
        <dbReference type="ChEBI" id="CHEBI:37565"/>
    </ligand>
</feature>
<dbReference type="PANTHER" id="PTHR43381">
    <property type="entry name" value="TRANSLATION INITIATION FACTOR IF-2-RELATED"/>
    <property type="match status" value="1"/>
</dbReference>
<dbReference type="SUPFAM" id="SSF52540">
    <property type="entry name" value="P-loop containing nucleoside triphosphate hydrolases"/>
    <property type="match status" value="1"/>
</dbReference>
<dbReference type="SUPFAM" id="SSF52156">
    <property type="entry name" value="Initiation factor IF2/eIF5b, domain 3"/>
    <property type="match status" value="1"/>
</dbReference>
<gene>
    <name evidence="8" type="primary">infB</name>
    <name evidence="12" type="ORF">DM484_05840</name>
</gene>
<evidence type="ECO:0000256" key="8">
    <source>
        <dbReference type="HAMAP-Rule" id="MF_00100"/>
    </source>
</evidence>
<comment type="caution">
    <text evidence="12">The sequence shown here is derived from an EMBL/GenBank/DDBJ whole genome shotgun (WGS) entry which is preliminary data.</text>
</comment>
<dbReference type="InterPro" id="IPR044145">
    <property type="entry name" value="IF2_II"/>
</dbReference>
<dbReference type="InterPro" id="IPR013575">
    <property type="entry name" value="IF2_assoc_dom_bac"/>
</dbReference>
<dbReference type="AlphaFoldDB" id="A0A2W4T615"/>
<feature type="binding site" evidence="8">
    <location>
        <begin position="567"/>
        <end position="570"/>
    </location>
    <ligand>
        <name>GTP</name>
        <dbReference type="ChEBI" id="CHEBI:37565"/>
    </ligand>
</feature>
<dbReference type="Gene3D" id="3.40.50.10050">
    <property type="entry name" value="Translation initiation factor IF- 2, domain 3"/>
    <property type="match status" value="1"/>
</dbReference>
<dbReference type="SUPFAM" id="SSF46955">
    <property type="entry name" value="Putative DNA-binding domain"/>
    <property type="match status" value="1"/>
</dbReference>
<dbReference type="NCBIfam" id="TIGR00487">
    <property type="entry name" value="IF-2"/>
    <property type="match status" value="1"/>
</dbReference>
<dbReference type="InterPro" id="IPR009000">
    <property type="entry name" value="Transl_B-barrel_sf"/>
</dbReference>
<dbReference type="InterPro" id="IPR036925">
    <property type="entry name" value="TIF_IF2_dom3_sf"/>
</dbReference>
<comment type="similarity">
    <text evidence="1 8 9">Belongs to the TRAFAC class translation factor GTPase superfamily. Classic translation factor GTPase family. IF-2 subfamily.</text>
</comment>
<evidence type="ECO:0000256" key="2">
    <source>
        <dbReference type="ARBA" id="ARBA00020675"/>
    </source>
</evidence>
<feature type="region of interest" description="Disordered" evidence="10">
    <location>
        <begin position="210"/>
        <end position="230"/>
    </location>
</feature>
<dbReference type="CDD" id="cd03692">
    <property type="entry name" value="mtIF2_IVc"/>
    <property type="match status" value="1"/>
</dbReference>
<evidence type="ECO:0000313" key="13">
    <source>
        <dbReference type="Proteomes" id="UP000249396"/>
    </source>
</evidence>
<dbReference type="InterPro" id="IPR005225">
    <property type="entry name" value="Small_GTP-bd"/>
</dbReference>
<dbReference type="GO" id="GO:0003924">
    <property type="term" value="F:GTPase activity"/>
    <property type="evidence" value="ECO:0007669"/>
    <property type="project" value="UniProtKB-UniRule"/>
</dbReference>
<feature type="region of interest" description="G-domain" evidence="8">
    <location>
        <begin position="461"/>
        <end position="609"/>
    </location>
</feature>
<dbReference type="InterPro" id="IPR000178">
    <property type="entry name" value="TF_IF2_bacterial-like"/>
</dbReference>
<sequence>MSDVTVRQLADVVGIPLDRLLTQLGDAGLAVNSADDMLSDSEKLKLLSYLRQSHGKDQPAGTEPKKVTLQRRTVSELKQGKVMGKNVKTVSVEVRKKRTYVKRSELPETDERRLEADKARLALEVEEAQRVQRELILQKLKQDEDRKLLDAEHQPLSKPDDVVIAPAKVEESPPIESVQTHNIEIIEPDQIEPDTIKPMAIKYEEVKPVEELKSAEDDTAEPNKAAESKYSEAKPIEELAVVVKLPVDKPPLESKPVVFDEVVPQQKPVASTKPVPAKPVVKPSATPRAPGAPRAGGGGASRPIPSSAVLAAVKGMDETKRGKKKGIGGKRGEDDREATVDDIRRGKSKKSKQRAPMVMPEQRHGFERPTAPIVHEVQVPDTITAAELAQRMSVKAAEVIKALMKMGVMATINQALDQETAFLVVEEMGHKAIAQAEDSLEAEIMATMALEENAEQQPRAPVVTIMGHVDHGKTSLLDYIRKTRVAASEAGGITQHIGAYQVKTSNGSVTFLDTPGHAAFTAMRARGAKVTDIVVLVVAADDGVMPQTREAVDHSRAANVPMVVAINKIDKPGSDPDRVKQELVVLKVVPEDWGGDTQFVNVSAKTGEGIDSLLDAILVQAEVLELKAPVKVPATGVVLESKLDKGRGPVADILVEKGILRKGDFILCGQEFGRIRAMFNENGKPLKEAGPSSPVEILGLSGAPGAGDDFIVVADERKAREIALQREEKSRSSKLAAQQSAKLEDVFTRMETAGDSIDLNIIVKADVQGSLEALRSSLTELSTDKVKVKIVAGGVGGINESDSHLALASGAIIIGFNVRADSSARKLIEERGIDLHYYSIIYEVIDEVKKSILGMLAPEYKEQIVGVAEVRDVFRSPKFGAVAGCMVLEGFVKRNLPIRVLRDHVVVYEGQLESLRRFKDDVGEVKMGMECGIGVKNYNDVKPGDHIEVFEKVLVTR</sequence>
<evidence type="ECO:0000256" key="3">
    <source>
        <dbReference type="ARBA" id="ARBA00022490"/>
    </source>
</evidence>
<proteinExistence type="inferred from homology"/>
<dbReference type="FunFam" id="2.40.30.10:FF:000008">
    <property type="entry name" value="Translation initiation factor IF-2"/>
    <property type="match status" value="1"/>
</dbReference>
<dbReference type="PANTHER" id="PTHR43381:SF5">
    <property type="entry name" value="TR-TYPE G DOMAIN-CONTAINING PROTEIN"/>
    <property type="match status" value="1"/>
</dbReference>
<keyword evidence="5 8" id="KW-0547">Nucleotide-binding</keyword>
<keyword evidence="6 8" id="KW-0648">Protein biosynthesis</keyword>
<name>A0A2W4T615_9GAMM</name>
<evidence type="ECO:0000256" key="9">
    <source>
        <dbReference type="RuleBase" id="RU000644"/>
    </source>
</evidence>
<dbReference type="Proteomes" id="UP000249396">
    <property type="component" value="Unassembled WGS sequence"/>
</dbReference>
<feature type="compositionally biased region" description="Basic and acidic residues" evidence="10">
    <location>
        <begin position="330"/>
        <end position="345"/>
    </location>
</feature>
<feature type="binding site" evidence="8">
    <location>
        <begin position="513"/>
        <end position="517"/>
    </location>
    <ligand>
        <name>GTP</name>
        <dbReference type="ChEBI" id="CHEBI:37565"/>
    </ligand>
</feature>
<dbReference type="FunFam" id="3.40.50.10050:FF:000001">
    <property type="entry name" value="Translation initiation factor IF-2"/>
    <property type="match status" value="1"/>
</dbReference>
<keyword evidence="4 8" id="KW-0396">Initiation factor</keyword>
<dbReference type="HAMAP" id="MF_00100_B">
    <property type="entry name" value="IF_2_B"/>
    <property type="match status" value="1"/>
</dbReference>
<accession>A0A2W4T615</accession>
<evidence type="ECO:0000256" key="6">
    <source>
        <dbReference type="ARBA" id="ARBA00022917"/>
    </source>
</evidence>
<dbReference type="GO" id="GO:0003743">
    <property type="term" value="F:translation initiation factor activity"/>
    <property type="evidence" value="ECO:0007669"/>
    <property type="project" value="UniProtKB-UniRule"/>
</dbReference>
<keyword evidence="3 8" id="KW-0963">Cytoplasm</keyword>
<dbReference type="GO" id="GO:0005829">
    <property type="term" value="C:cytosol"/>
    <property type="evidence" value="ECO:0007669"/>
    <property type="project" value="TreeGrafter"/>
</dbReference>
<evidence type="ECO:0000256" key="1">
    <source>
        <dbReference type="ARBA" id="ARBA00007733"/>
    </source>
</evidence>
<dbReference type="Gene3D" id="3.40.50.300">
    <property type="entry name" value="P-loop containing nucleotide triphosphate hydrolases"/>
    <property type="match status" value="1"/>
</dbReference>
<comment type="function">
    <text evidence="8 9">One of the essential components for the initiation of protein synthesis. Protects formylmethionyl-tRNA from spontaneous hydrolysis and promotes its binding to the 30S ribosomal subunits. Also involved in the hydrolysis of GTP during the formation of the 70S ribosomal complex.</text>
</comment>
<evidence type="ECO:0000313" key="12">
    <source>
        <dbReference type="EMBL" id="PZN82780.1"/>
    </source>
</evidence>
<dbReference type="InterPro" id="IPR009061">
    <property type="entry name" value="DNA-bd_dom_put_sf"/>
</dbReference>
<dbReference type="FunFam" id="2.40.30.10:FF:000007">
    <property type="entry name" value="Translation initiation factor IF-2"/>
    <property type="match status" value="1"/>
</dbReference>
<dbReference type="CDD" id="cd01887">
    <property type="entry name" value="IF2_eIF5B"/>
    <property type="match status" value="1"/>
</dbReference>
<organism evidence="12 13">
    <name type="scientific">Candidatus Methylumidiphilus alinenensis</name>
    <dbReference type="NCBI Taxonomy" id="2202197"/>
    <lineage>
        <taxon>Bacteria</taxon>
        <taxon>Pseudomonadati</taxon>
        <taxon>Pseudomonadota</taxon>
        <taxon>Gammaproteobacteria</taxon>
        <taxon>Methylococcales</taxon>
        <taxon>Candidatus Methylumidiphilus</taxon>
    </lineage>
</organism>
<feature type="region of interest" description="Disordered" evidence="10">
    <location>
        <begin position="266"/>
        <end position="362"/>
    </location>
</feature>
<dbReference type="InterPro" id="IPR000795">
    <property type="entry name" value="T_Tr_GTP-bd_dom"/>
</dbReference>
<dbReference type="Gene3D" id="3.30.56.50">
    <property type="entry name" value="Putative DNA-binding domain, N-terminal subdomain of bacterial translation initiation factor IF2"/>
    <property type="match status" value="1"/>
</dbReference>
<dbReference type="SUPFAM" id="SSF50447">
    <property type="entry name" value="Translation proteins"/>
    <property type="match status" value="2"/>
</dbReference>
<reference evidence="12 13" key="1">
    <citation type="journal article" date="2018" name="Aquat. Microb. Ecol.">
        <title>Gammaproteobacterial methanotrophs dominate.</title>
        <authorList>
            <person name="Rissanen A.J."/>
            <person name="Saarenheimo J."/>
            <person name="Tiirola M."/>
            <person name="Peura S."/>
            <person name="Aalto S.L."/>
            <person name="Karvinen A."/>
            <person name="Nykanen H."/>
        </authorList>
    </citation>
    <scope>NUCLEOTIDE SEQUENCE [LARGE SCALE GENOMIC DNA]</scope>
    <source>
        <strain evidence="12">AMbin10</strain>
    </source>
</reference>
<dbReference type="InterPro" id="IPR023115">
    <property type="entry name" value="TIF_IF2_dom3"/>
</dbReference>
<dbReference type="Gene3D" id="2.40.30.10">
    <property type="entry name" value="Translation factors"/>
    <property type="match status" value="2"/>
</dbReference>
<dbReference type="Pfam" id="PF00009">
    <property type="entry name" value="GTP_EFTU"/>
    <property type="match status" value="1"/>
</dbReference>
<dbReference type="Pfam" id="PF04760">
    <property type="entry name" value="IF2_N"/>
    <property type="match status" value="2"/>
</dbReference>
<feature type="compositionally biased region" description="Low complexity" evidence="10">
    <location>
        <begin position="267"/>
        <end position="293"/>
    </location>
</feature>
<dbReference type="Pfam" id="PF22042">
    <property type="entry name" value="EF-G_D2"/>
    <property type="match status" value="1"/>
</dbReference>
<dbReference type="InterPro" id="IPR027417">
    <property type="entry name" value="P-loop_NTPase"/>
</dbReference>
<evidence type="ECO:0000256" key="7">
    <source>
        <dbReference type="ARBA" id="ARBA00023134"/>
    </source>
</evidence>
<protein>
    <recommendedName>
        <fullName evidence="2 8">Translation initiation factor IF-2</fullName>
    </recommendedName>
</protein>
<comment type="subcellular location">
    <subcellularLocation>
        <location evidence="8">Cytoplasm</location>
    </subcellularLocation>
</comment>
<keyword evidence="7 8" id="KW-0342">GTP-binding</keyword>
<dbReference type="NCBIfam" id="TIGR00231">
    <property type="entry name" value="small_GTP"/>
    <property type="match status" value="1"/>
</dbReference>
<dbReference type="PROSITE" id="PS51722">
    <property type="entry name" value="G_TR_2"/>
    <property type="match status" value="1"/>
</dbReference>
<dbReference type="FunFam" id="3.40.50.300:FF:000019">
    <property type="entry name" value="Translation initiation factor IF-2"/>
    <property type="match status" value="1"/>
</dbReference>
<dbReference type="InterPro" id="IPR006847">
    <property type="entry name" value="IF2_N"/>
</dbReference>
<evidence type="ECO:0000256" key="4">
    <source>
        <dbReference type="ARBA" id="ARBA00022540"/>
    </source>
</evidence>
<dbReference type="Pfam" id="PF08364">
    <property type="entry name" value="IF2_assoc"/>
    <property type="match status" value="1"/>
</dbReference>
<feature type="domain" description="Tr-type G" evidence="11">
    <location>
        <begin position="458"/>
        <end position="627"/>
    </location>
</feature>
<evidence type="ECO:0000256" key="5">
    <source>
        <dbReference type="ARBA" id="ARBA00022741"/>
    </source>
</evidence>
<dbReference type="Pfam" id="PF11987">
    <property type="entry name" value="IF-2"/>
    <property type="match status" value="1"/>
</dbReference>
<dbReference type="InterPro" id="IPR015760">
    <property type="entry name" value="TIF_IF2"/>
</dbReference>
<dbReference type="InterPro" id="IPR053905">
    <property type="entry name" value="EF-G-like_DII"/>
</dbReference>